<evidence type="ECO:0000313" key="2">
    <source>
        <dbReference type="EMBL" id="ORY16885.1"/>
    </source>
</evidence>
<dbReference type="EMBL" id="MCFA01000015">
    <property type="protein sequence ID" value="ORY16885.1"/>
    <property type="molecule type" value="Genomic_DNA"/>
</dbReference>
<organism evidence="2 3">
    <name type="scientific">Clohesyomyces aquaticus</name>
    <dbReference type="NCBI Taxonomy" id="1231657"/>
    <lineage>
        <taxon>Eukaryota</taxon>
        <taxon>Fungi</taxon>
        <taxon>Dikarya</taxon>
        <taxon>Ascomycota</taxon>
        <taxon>Pezizomycotina</taxon>
        <taxon>Dothideomycetes</taxon>
        <taxon>Pleosporomycetidae</taxon>
        <taxon>Pleosporales</taxon>
        <taxon>Lindgomycetaceae</taxon>
        <taxon>Clohesyomyces</taxon>
    </lineage>
</organism>
<dbReference type="Proteomes" id="UP000193144">
    <property type="component" value="Unassembled WGS sequence"/>
</dbReference>
<evidence type="ECO:0000313" key="3">
    <source>
        <dbReference type="Proteomes" id="UP000193144"/>
    </source>
</evidence>
<dbReference type="AlphaFoldDB" id="A0A1Y2A4D7"/>
<proteinExistence type="predicted"/>
<name>A0A1Y2A4D7_9PLEO</name>
<keyword evidence="3" id="KW-1185">Reference proteome</keyword>
<protein>
    <submittedName>
        <fullName evidence="2">Uncharacterized protein</fullName>
    </submittedName>
</protein>
<feature type="region of interest" description="Disordered" evidence="1">
    <location>
        <begin position="134"/>
        <end position="173"/>
    </location>
</feature>
<accession>A0A1Y2A4D7</accession>
<gene>
    <name evidence="2" type="ORF">BCR34DRAFT_73799</name>
</gene>
<sequence>MGSGPLVPGQHDMGMEVIEHLHVVPGDGPDGSVDSFPNASAWAADFGVSELPSNKLDQECLCGDAIEQPGGTVRYLGGCLEQRFHQQYQHRRHFFARCRRDFHGQIETSPGPHRPCFLLSSDLQVLSSGTRPTHASLRAYRVSTGSPASARGSGPNRRRKSPPPPPPPAKPLLHAWFARPSIIATSITQTPQEHSSRRMIMCLRCGGWD</sequence>
<evidence type="ECO:0000256" key="1">
    <source>
        <dbReference type="SAM" id="MobiDB-lite"/>
    </source>
</evidence>
<comment type="caution">
    <text evidence="2">The sequence shown here is derived from an EMBL/GenBank/DDBJ whole genome shotgun (WGS) entry which is preliminary data.</text>
</comment>
<reference evidence="2 3" key="1">
    <citation type="submission" date="2016-07" db="EMBL/GenBank/DDBJ databases">
        <title>Pervasive Adenine N6-methylation of Active Genes in Fungi.</title>
        <authorList>
            <consortium name="DOE Joint Genome Institute"/>
            <person name="Mondo S.J."/>
            <person name="Dannebaum R.O."/>
            <person name="Kuo R.C."/>
            <person name="Labutti K."/>
            <person name="Haridas S."/>
            <person name="Kuo A."/>
            <person name="Salamov A."/>
            <person name="Ahrendt S.R."/>
            <person name="Lipzen A."/>
            <person name="Sullivan W."/>
            <person name="Andreopoulos W.B."/>
            <person name="Clum A."/>
            <person name="Lindquist E."/>
            <person name="Daum C."/>
            <person name="Ramamoorthy G.K."/>
            <person name="Gryganskyi A."/>
            <person name="Culley D."/>
            <person name="Magnuson J.K."/>
            <person name="James T.Y."/>
            <person name="O'Malley M.A."/>
            <person name="Stajich J.E."/>
            <person name="Spatafora J.W."/>
            <person name="Visel A."/>
            <person name="Grigoriev I.V."/>
        </authorList>
    </citation>
    <scope>NUCLEOTIDE SEQUENCE [LARGE SCALE GENOMIC DNA]</scope>
    <source>
        <strain evidence="2 3">CBS 115471</strain>
    </source>
</reference>